<dbReference type="EMBL" id="HBUF01114769">
    <property type="protein sequence ID" value="CAG6640970.1"/>
    <property type="molecule type" value="Transcribed_RNA"/>
</dbReference>
<evidence type="ECO:0000256" key="1">
    <source>
        <dbReference type="SAM" id="Phobius"/>
    </source>
</evidence>
<dbReference type="EMBL" id="HBUF01114772">
    <property type="protein sequence ID" value="CAG6640985.1"/>
    <property type="molecule type" value="Transcribed_RNA"/>
</dbReference>
<sequence length="103" mass="10980">MSTVFTGSTFSSVSSTSMASVSLSLFVSLLDLYASLFPFVCLLAFVLAFTSSLSLDSGFFNGGRELAPLEKNDVMFADPAPFSGPFFFPAPVLDFFAGLTLTF</sequence>
<accession>A0A8D8QYQ8</accession>
<organism evidence="2">
    <name type="scientific">Cacopsylla melanoneura</name>
    <dbReference type="NCBI Taxonomy" id="428564"/>
    <lineage>
        <taxon>Eukaryota</taxon>
        <taxon>Metazoa</taxon>
        <taxon>Ecdysozoa</taxon>
        <taxon>Arthropoda</taxon>
        <taxon>Hexapoda</taxon>
        <taxon>Insecta</taxon>
        <taxon>Pterygota</taxon>
        <taxon>Neoptera</taxon>
        <taxon>Paraneoptera</taxon>
        <taxon>Hemiptera</taxon>
        <taxon>Sternorrhyncha</taxon>
        <taxon>Psylloidea</taxon>
        <taxon>Psyllidae</taxon>
        <taxon>Psyllinae</taxon>
        <taxon>Cacopsylla</taxon>
    </lineage>
</organism>
<evidence type="ECO:0000313" key="2">
    <source>
        <dbReference type="EMBL" id="CAG6640990.1"/>
    </source>
</evidence>
<feature type="transmembrane region" description="Helical" evidence="1">
    <location>
        <begin position="35"/>
        <end position="55"/>
    </location>
</feature>
<name>A0A8D8QYQ8_9HEMI</name>
<keyword evidence="1" id="KW-0472">Membrane</keyword>
<dbReference type="EMBL" id="HBUF01114770">
    <property type="protein sequence ID" value="CAG6640975.1"/>
    <property type="molecule type" value="Transcribed_RNA"/>
</dbReference>
<dbReference type="EMBL" id="HBUF01114773">
    <property type="protein sequence ID" value="CAG6640990.1"/>
    <property type="molecule type" value="Transcribed_RNA"/>
</dbReference>
<dbReference type="AlphaFoldDB" id="A0A8D8QYQ8"/>
<protein>
    <submittedName>
        <fullName evidence="2">Uncharacterized protein</fullName>
    </submittedName>
</protein>
<proteinExistence type="predicted"/>
<dbReference type="EMBL" id="HBUF01333342">
    <property type="protein sequence ID" value="CAG6697437.1"/>
    <property type="molecule type" value="Transcribed_RNA"/>
</dbReference>
<dbReference type="EMBL" id="HBUF01333343">
    <property type="protein sequence ID" value="CAG6697440.1"/>
    <property type="molecule type" value="Transcribed_RNA"/>
</dbReference>
<keyword evidence="1" id="KW-1133">Transmembrane helix</keyword>
<keyword evidence="1" id="KW-0812">Transmembrane</keyword>
<reference evidence="2" key="1">
    <citation type="submission" date="2021-05" db="EMBL/GenBank/DDBJ databases">
        <authorList>
            <person name="Alioto T."/>
            <person name="Alioto T."/>
            <person name="Gomez Garrido J."/>
        </authorList>
    </citation>
    <scope>NUCLEOTIDE SEQUENCE</scope>
</reference>
<dbReference type="EMBL" id="HBUF01114771">
    <property type="protein sequence ID" value="CAG6640980.1"/>
    <property type="molecule type" value="Transcribed_RNA"/>
</dbReference>